<dbReference type="EMBL" id="KN822056">
    <property type="protein sequence ID" value="KIM60991.1"/>
    <property type="molecule type" value="Genomic_DNA"/>
</dbReference>
<gene>
    <name evidence="3" type="ORF">SCLCIDRAFT_26166</name>
</gene>
<sequence length="189" mass="17951">MVATLPLISTFAVIGQLHNAQRDVSNALGARQTGFDPSQLPSQCQSSCSVITQMSSASCETDLSCLCSSSISSGLQSCMTCLVKAEPSVESSASGALTSYNEACGTSLSIGSSSGGSSGGSSSGGSSSASASSPSSTSTSGGSSSGSSGSSGSSSPLASKSGDAVGLRMTVGGLAAGIAAALLGAFMGL</sequence>
<evidence type="ECO:0000313" key="3">
    <source>
        <dbReference type="EMBL" id="KIM60991.1"/>
    </source>
</evidence>
<reference evidence="3 4" key="1">
    <citation type="submission" date="2014-04" db="EMBL/GenBank/DDBJ databases">
        <authorList>
            <consortium name="DOE Joint Genome Institute"/>
            <person name="Kuo A."/>
            <person name="Kohler A."/>
            <person name="Nagy L.G."/>
            <person name="Floudas D."/>
            <person name="Copeland A."/>
            <person name="Barry K.W."/>
            <person name="Cichocki N."/>
            <person name="Veneault-Fourrey C."/>
            <person name="LaButti K."/>
            <person name="Lindquist E.A."/>
            <person name="Lipzen A."/>
            <person name="Lundell T."/>
            <person name="Morin E."/>
            <person name="Murat C."/>
            <person name="Sun H."/>
            <person name="Tunlid A."/>
            <person name="Henrissat B."/>
            <person name="Grigoriev I.V."/>
            <person name="Hibbett D.S."/>
            <person name="Martin F."/>
            <person name="Nordberg H.P."/>
            <person name="Cantor M.N."/>
            <person name="Hua S.X."/>
        </authorList>
    </citation>
    <scope>NUCLEOTIDE SEQUENCE [LARGE SCALE GENOMIC DNA]</scope>
    <source>
        <strain evidence="3 4">Foug A</strain>
    </source>
</reference>
<evidence type="ECO:0008006" key="5">
    <source>
        <dbReference type="Google" id="ProtNLM"/>
    </source>
</evidence>
<feature type="transmembrane region" description="Helical" evidence="2">
    <location>
        <begin position="165"/>
        <end position="187"/>
    </location>
</feature>
<keyword evidence="2" id="KW-1133">Transmembrane helix</keyword>
<feature type="region of interest" description="Disordered" evidence="1">
    <location>
        <begin position="115"/>
        <end position="162"/>
    </location>
</feature>
<dbReference type="HOGENOM" id="CLU_1489584_0_0_1"/>
<accession>A0A0C3DYM9</accession>
<evidence type="ECO:0000313" key="4">
    <source>
        <dbReference type="Proteomes" id="UP000053989"/>
    </source>
</evidence>
<evidence type="ECO:0000256" key="1">
    <source>
        <dbReference type="SAM" id="MobiDB-lite"/>
    </source>
</evidence>
<organism evidence="3 4">
    <name type="scientific">Scleroderma citrinum Foug A</name>
    <dbReference type="NCBI Taxonomy" id="1036808"/>
    <lineage>
        <taxon>Eukaryota</taxon>
        <taxon>Fungi</taxon>
        <taxon>Dikarya</taxon>
        <taxon>Basidiomycota</taxon>
        <taxon>Agaricomycotina</taxon>
        <taxon>Agaricomycetes</taxon>
        <taxon>Agaricomycetidae</taxon>
        <taxon>Boletales</taxon>
        <taxon>Sclerodermatineae</taxon>
        <taxon>Sclerodermataceae</taxon>
        <taxon>Scleroderma</taxon>
    </lineage>
</organism>
<protein>
    <recommendedName>
        <fullName evidence="5">Extracellular membrane protein CFEM domain-containing protein</fullName>
    </recommendedName>
</protein>
<name>A0A0C3DYM9_9AGAM</name>
<proteinExistence type="predicted"/>
<keyword evidence="4" id="KW-1185">Reference proteome</keyword>
<feature type="compositionally biased region" description="Low complexity" evidence="1">
    <location>
        <begin position="124"/>
        <end position="162"/>
    </location>
</feature>
<reference evidence="4" key="2">
    <citation type="submission" date="2015-01" db="EMBL/GenBank/DDBJ databases">
        <title>Evolutionary Origins and Diversification of the Mycorrhizal Mutualists.</title>
        <authorList>
            <consortium name="DOE Joint Genome Institute"/>
            <consortium name="Mycorrhizal Genomics Consortium"/>
            <person name="Kohler A."/>
            <person name="Kuo A."/>
            <person name="Nagy L.G."/>
            <person name="Floudas D."/>
            <person name="Copeland A."/>
            <person name="Barry K.W."/>
            <person name="Cichocki N."/>
            <person name="Veneault-Fourrey C."/>
            <person name="LaButti K."/>
            <person name="Lindquist E.A."/>
            <person name="Lipzen A."/>
            <person name="Lundell T."/>
            <person name="Morin E."/>
            <person name="Murat C."/>
            <person name="Riley R."/>
            <person name="Ohm R."/>
            <person name="Sun H."/>
            <person name="Tunlid A."/>
            <person name="Henrissat B."/>
            <person name="Grigoriev I.V."/>
            <person name="Hibbett D.S."/>
            <person name="Martin F."/>
        </authorList>
    </citation>
    <scope>NUCLEOTIDE SEQUENCE [LARGE SCALE GENOMIC DNA]</scope>
    <source>
        <strain evidence="4">Foug A</strain>
    </source>
</reference>
<dbReference type="InParanoid" id="A0A0C3DYM9"/>
<keyword evidence="2" id="KW-0812">Transmembrane</keyword>
<dbReference type="OrthoDB" id="2564568at2759"/>
<keyword evidence="2" id="KW-0472">Membrane</keyword>
<dbReference type="AlphaFoldDB" id="A0A0C3DYM9"/>
<dbReference type="Proteomes" id="UP000053989">
    <property type="component" value="Unassembled WGS sequence"/>
</dbReference>
<evidence type="ECO:0000256" key="2">
    <source>
        <dbReference type="SAM" id="Phobius"/>
    </source>
</evidence>